<reference evidence="3 4" key="1">
    <citation type="journal article" date="2024" name="Science">
        <title>Giant polyketide synthase enzymes in the biosynthesis of giant marine polyether toxins.</title>
        <authorList>
            <person name="Fallon T.R."/>
            <person name="Shende V.V."/>
            <person name="Wierzbicki I.H."/>
            <person name="Pendleton A.L."/>
            <person name="Watervoot N.F."/>
            <person name="Auber R.P."/>
            <person name="Gonzalez D.J."/>
            <person name="Wisecaver J.H."/>
            <person name="Moore B.S."/>
        </authorList>
    </citation>
    <scope>NUCLEOTIDE SEQUENCE [LARGE SCALE GENOMIC DNA]</scope>
    <source>
        <strain evidence="3 4">12B1</strain>
    </source>
</reference>
<dbReference type="Pfam" id="PF02585">
    <property type="entry name" value="PIG-L"/>
    <property type="match status" value="1"/>
</dbReference>
<name>A0AB34J9B7_PRYPA</name>
<dbReference type="PANTHER" id="PTHR12993:SF11">
    <property type="entry name" value="N-ACETYLGLUCOSAMINYL-PHOSPHATIDYLINOSITOL DE-N-ACETYLASE"/>
    <property type="match status" value="1"/>
</dbReference>
<dbReference type="EC" id="3.5.1.89" evidence="2"/>
<dbReference type="Proteomes" id="UP001515480">
    <property type="component" value="Unassembled WGS sequence"/>
</dbReference>
<dbReference type="AlphaFoldDB" id="A0AB34J9B7"/>
<accession>A0AB34J9B7</accession>
<keyword evidence="4" id="KW-1185">Reference proteome</keyword>
<dbReference type="GO" id="GO:0005783">
    <property type="term" value="C:endoplasmic reticulum"/>
    <property type="evidence" value="ECO:0007669"/>
    <property type="project" value="TreeGrafter"/>
</dbReference>
<sequence>MQRWAATLGDPPHLDGSGDATLLVTAHPDDECLFFTPSIACLSRGGPLHVLCLSTGNYDGLGHVRSLELRRSCGKLGLPAARVRVVDDAQLQDGPATAWPAARVGALVREELGRLGVGRVVTFDGWGVSGHANHRAVSEGVRHLLRREARAGRRLTVYELVSAGFVRKFMGGLDVVLTICEFLLTRGCSVVPGLRGLIRQRHARRFSCILLNPLATHSAMCEHRSQYVWYRVLFVIFSRLTFVNTLQQVYVDKSS</sequence>
<dbReference type="InterPro" id="IPR003737">
    <property type="entry name" value="GlcNAc_PI_deacetylase-related"/>
</dbReference>
<evidence type="ECO:0000313" key="4">
    <source>
        <dbReference type="Proteomes" id="UP001515480"/>
    </source>
</evidence>
<evidence type="ECO:0000256" key="2">
    <source>
        <dbReference type="ARBA" id="ARBA00012176"/>
    </source>
</evidence>
<protein>
    <recommendedName>
        <fullName evidence="2">N-acetylglucosaminylphosphatidylinositol deacetylase</fullName>
        <ecNumber evidence="2">3.5.1.89</ecNumber>
    </recommendedName>
</protein>
<evidence type="ECO:0000313" key="3">
    <source>
        <dbReference type="EMBL" id="KAL1515055.1"/>
    </source>
</evidence>
<organism evidence="3 4">
    <name type="scientific">Prymnesium parvum</name>
    <name type="common">Toxic golden alga</name>
    <dbReference type="NCBI Taxonomy" id="97485"/>
    <lineage>
        <taxon>Eukaryota</taxon>
        <taxon>Haptista</taxon>
        <taxon>Haptophyta</taxon>
        <taxon>Prymnesiophyceae</taxon>
        <taxon>Prymnesiales</taxon>
        <taxon>Prymnesiaceae</taxon>
        <taxon>Prymnesium</taxon>
    </lineage>
</organism>
<dbReference type="InterPro" id="IPR024078">
    <property type="entry name" value="LmbE-like_dom_sf"/>
</dbReference>
<dbReference type="Gene3D" id="3.40.50.10320">
    <property type="entry name" value="LmbE-like"/>
    <property type="match status" value="1"/>
</dbReference>
<proteinExistence type="inferred from homology"/>
<evidence type="ECO:0000256" key="1">
    <source>
        <dbReference type="ARBA" id="ARBA00006066"/>
    </source>
</evidence>
<dbReference type="SUPFAM" id="SSF102588">
    <property type="entry name" value="LmbE-like"/>
    <property type="match status" value="1"/>
</dbReference>
<dbReference type="GO" id="GO:0000225">
    <property type="term" value="F:N-acetylglucosaminylphosphatidylinositol deacetylase activity"/>
    <property type="evidence" value="ECO:0007669"/>
    <property type="project" value="UniProtKB-EC"/>
</dbReference>
<comment type="caution">
    <text evidence="3">The sequence shown here is derived from an EMBL/GenBank/DDBJ whole genome shotgun (WGS) entry which is preliminary data.</text>
</comment>
<gene>
    <name evidence="3" type="ORF">AB1Y20_004120</name>
</gene>
<comment type="similarity">
    <text evidence="1">Belongs to the PIGL family.</text>
</comment>
<dbReference type="PANTHER" id="PTHR12993">
    <property type="entry name" value="N-ACETYLGLUCOSAMINYL-PHOSPHATIDYLINOSITOL DE-N-ACETYLASE-RELATED"/>
    <property type="match status" value="1"/>
</dbReference>
<dbReference type="EMBL" id="JBGBPQ010000012">
    <property type="protein sequence ID" value="KAL1515055.1"/>
    <property type="molecule type" value="Genomic_DNA"/>
</dbReference>